<dbReference type="SUPFAM" id="SSF88723">
    <property type="entry name" value="PIN domain-like"/>
    <property type="match status" value="1"/>
</dbReference>
<proteinExistence type="predicted"/>
<sequence length="181" mass="20591">MSLSGFAIADTCFLIDWAYWRYRDALFKLFKTVFVPEAVLREIKSEQTIEWVATALARGHLALYTETRDEIDFAIRIVERSRLVPGLRGVDLPEALCLAVGRLRGYTVLTENRGALMAAELLEELTGVVVWRALEVIREALKRGAIAGDPEQVFKLYEEETKHRFPHSELEAILNELRGKA</sequence>
<organism evidence="1">
    <name type="scientific">Ignisphaera aggregans</name>
    <dbReference type="NCBI Taxonomy" id="334771"/>
    <lineage>
        <taxon>Archaea</taxon>
        <taxon>Thermoproteota</taxon>
        <taxon>Thermoprotei</taxon>
        <taxon>Desulfurococcales</taxon>
        <taxon>Desulfurococcaceae</taxon>
        <taxon>Ignisphaera</taxon>
    </lineage>
</organism>
<dbReference type="InterPro" id="IPR021799">
    <property type="entry name" value="PIN-like_prokaryotic"/>
</dbReference>
<gene>
    <name evidence="1" type="ORF">ENM66_01700</name>
</gene>
<keyword evidence="1" id="KW-0238">DNA-binding</keyword>
<dbReference type="Pfam" id="PF11848">
    <property type="entry name" value="DUF3368"/>
    <property type="match status" value="1"/>
</dbReference>
<comment type="caution">
    <text evidence="1">The sequence shown here is derived from an EMBL/GenBank/DDBJ whole genome shotgun (WGS) entry which is preliminary data.</text>
</comment>
<name>A0A7J3Z5F9_9CREN</name>
<dbReference type="EMBL" id="DRYQ01000020">
    <property type="protein sequence ID" value="HHQ50054.1"/>
    <property type="molecule type" value="Genomic_DNA"/>
</dbReference>
<reference evidence="1" key="1">
    <citation type="journal article" date="2020" name="mSystems">
        <title>Genome- and Community-Level Interaction Insights into Carbon Utilization and Element Cycling Functions of Hydrothermarchaeota in Hydrothermal Sediment.</title>
        <authorList>
            <person name="Zhou Z."/>
            <person name="Liu Y."/>
            <person name="Xu W."/>
            <person name="Pan J."/>
            <person name="Luo Z.H."/>
            <person name="Li M."/>
        </authorList>
    </citation>
    <scope>NUCLEOTIDE SEQUENCE [LARGE SCALE GENOMIC DNA]</scope>
    <source>
        <strain evidence="1">SpSt-1105</strain>
    </source>
</reference>
<dbReference type="GO" id="GO:0003677">
    <property type="term" value="F:DNA binding"/>
    <property type="evidence" value="ECO:0007669"/>
    <property type="project" value="UniProtKB-KW"/>
</dbReference>
<dbReference type="AlphaFoldDB" id="A0A7J3Z5F9"/>
<dbReference type="InterPro" id="IPR029060">
    <property type="entry name" value="PIN-like_dom_sf"/>
</dbReference>
<accession>A0A7J3Z5F9</accession>
<protein>
    <submittedName>
        <fullName evidence="1">DNA-binding protein</fullName>
    </submittedName>
</protein>
<evidence type="ECO:0000313" key="1">
    <source>
        <dbReference type="EMBL" id="HHQ50054.1"/>
    </source>
</evidence>